<dbReference type="PROSITE" id="PS50987">
    <property type="entry name" value="HTH_ARSR_2"/>
    <property type="match status" value="1"/>
</dbReference>
<dbReference type="NCBIfam" id="NF033788">
    <property type="entry name" value="HTH_metalloreg"/>
    <property type="match status" value="1"/>
</dbReference>
<dbReference type="Proteomes" id="UP000027345">
    <property type="component" value="Unassembled WGS sequence"/>
</dbReference>
<dbReference type="PRINTS" id="PR00778">
    <property type="entry name" value="HTHARSR"/>
</dbReference>
<dbReference type="SMART" id="SM00418">
    <property type="entry name" value="HTH_ARSR"/>
    <property type="match status" value="1"/>
</dbReference>
<dbReference type="InterPro" id="IPR051011">
    <property type="entry name" value="Metal_resp_trans_reg"/>
</dbReference>
<evidence type="ECO:0000256" key="3">
    <source>
        <dbReference type="ARBA" id="ARBA00023163"/>
    </source>
</evidence>
<evidence type="ECO:0000313" key="6">
    <source>
        <dbReference type="EMBL" id="KDN16880.1"/>
    </source>
</evidence>
<dbReference type="PANTHER" id="PTHR43132">
    <property type="entry name" value="ARSENICAL RESISTANCE OPERON REPRESSOR ARSR-RELATED"/>
    <property type="match status" value="1"/>
</dbReference>
<keyword evidence="3" id="KW-0804">Transcription</keyword>
<dbReference type="EMBL" id="JMQI01000077">
    <property type="protein sequence ID" value="KDN16880.1"/>
    <property type="molecule type" value="Genomic_DNA"/>
</dbReference>
<feature type="region of interest" description="Disordered" evidence="4">
    <location>
        <begin position="110"/>
        <end position="142"/>
    </location>
</feature>
<evidence type="ECO:0000256" key="4">
    <source>
        <dbReference type="SAM" id="MobiDB-lite"/>
    </source>
</evidence>
<evidence type="ECO:0000256" key="1">
    <source>
        <dbReference type="ARBA" id="ARBA00023015"/>
    </source>
</evidence>
<evidence type="ECO:0000256" key="2">
    <source>
        <dbReference type="ARBA" id="ARBA00023125"/>
    </source>
</evidence>
<dbReference type="SUPFAM" id="SSF46785">
    <property type="entry name" value="Winged helix' DNA-binding domain"/>
    <property type="match status" value="1"/>
</dbReference>
<gene>
    <name evidence="6" type="ORF">DV20_37885</name>
</gene>
<keyword evidence="2" id="KW-0238">DNA-binding</keyword>
<dbReference type="STRING" id="287986.DV20_37885"/>
<dbReference type="AlphaFoldDB" id="A0A066TPV3"/>
<dbReference type="InterPro" id="IPR001845">
    <property type="entry name" value="HTH_ArsR_DNA-bd_dom"/>
</dbReference>
<sequence>MDTDRKLIDPERVAAAVDGLGDRAVIDEWARRFSVVADPSRLALLVCIHYGREISVTDLAAATGMTDTAVSQALRLLRAHGLVTPQRTGRVVRYRLADATVHELIHRVRPHPEQTVTTGAPPRAGGSATRTPEQTVADAEDR</sequence>
<dbReference type="Pfam" id="PF12802">
    <property type="entry name" value="MarR_2"/>
    <property type="match status" value="1"/>
</dbReference>
<keyword evidence="7" id="KW-1185">Reference proteome</keyword>
<dbReference type="InterPro" id="IPR036388">
    <property type="entry name" value="WH-like_DNA-bd_sf"/>
</dbReference>
<evidence type="ECO:0000259" key="5">
    <source>
        <dbReference type="PROSITE" id="PS50987"/>
    </source>
</evidence>
<dbReference type="GO" id="GO:0003700">
    <property type="term" value="F:DNA-binding transcription factor activity"/>
    <property type="evidence" value="ECO:0007669"/>
    <property type="project" value="InterPro"/>
</dbReference>
<keyword evidence="1" id="KW-0805">Transcription regulation</keyword>
<dbReference type="CDD" id="cd00090">
    <property type="entry name" value="HTH_ARSR"/>
    <property type="match status" value="1"/>
</dbReference>
<evidence type="ECO:0000313" key="7">
    <source>
        <dbReference type="Proteomes" id="UP000027345"/>
    </source>
</evidence>
<dbReference type="Gene3D" id="1.10.10.10">
    <property type="entry name" value="Winged helix-like DNA-binding domain superfamily/Winged helix DNA-binding domain"/>
    <property type="match status" value="1"/>
</dbReference>
<dbReference type="eggNOG" id="COG0640">
    <property type="taxonomic scope" value="Bacteria"/>
</dbReference>
<name>A0A066TPV3_9PSEU</name>
<dbReference type="InterPro" id="IPR036390">
    <property type="entry name" value="WH_DNA-bd_sf"/>
</dbReference>
<feature type="domain" description="HTH arsR-type" evidence="5">
    <location>
        <begin position="21"/>
        <end position="116"/>
    </location>
</feature>
<protein>
    <submittedName>
        <fullName evidence="6">ArsR family transcriptional regulator</fullName>
    </submittedName>
</protein>
<accession>A0A066TPV3</accession>
<reference evidence="6 7" key="1">
    <citation type="submission" date="2014-05" db="EMBL/GenBank/DDBJ databases">
        <title>Draft genome sequence of Amycolatopsis rifamycinica DSM 46095.</title>
        <authorList>
            <person name="Lal R."/>
            <person name="Saxena A."/>
            <person name="Kumari R."/>
            <person name="Mukherjee U."/>
            <person name="Singh P."/>
            <person name="Sangwan N."/>
            <person name="Mahato N.K."/>
        </authorList>
    </citation>
    <scope>NUCLEOTIDE SEQUENCE [LARGE SCALE GENOMIC DNA]</scope>
    <source>
        <strain evidence="6 7">DSM 46095</strain>
    </source>
</reference>
<proteinExistence type="predicted"/>
<dbReference type="InterPro" id="IPR000835">
    <property type="entry name" value="HTH_MarR-typ"/>
</dbReference>
<dbReference type="GO" id="GO:0003677">
    <property type="term" value="F:DNA binding"/>
    <property type="evidence" value="ECO:0007669"/>
    <property type="project" value="UniProtKB-KW"/>
</dbReference>
<organism evidence="6 7">
    <name type="scientific">Amycolatopsis rifamycinica</name>
    <dbReference type="NCBI Taxonomy" id="287986"/>
    <lineage>
        <taxon>Bacteria</taxon>
        <taxon>Bacillati</taxon>
        <taxon>Actinomycetota</taxon>
        <taxon>Actinomycetes</taxon>
        <taxon>Pseudonocardiales</taxon>
        <taxon>Pseudonocardiaceae</taxon>
        <taxon>Amycolatopsis</taxon>
    </lineage>
</organism>
<dbReference type="PANTHER" id="PTHR43132:SF6">
    <property type="entry name" value="HTH-TYPE TRANSCRIPTIONAL REPRESSOR CZRA"/>
    <property type="match status" value="1"/>
</dbReference>
<comment type="caution">
    <text evidence="6">The sequence shown here is derived from an EMBL/GenBank/DDBJ whole genome shotgun (WGS) entry which is preliminary data.</text>
</comment>
<dbReference type="InterPro" id="IPR011991">
    <property type="entry name" value="ArsR-like_HTH"/>
</dbReference>